<dbReference type="OrthoDB" id="9930734at2"/>
<protein>
    <submittedName>
        <fullName evidence="3">Uncharacterized protein</fullName>
    </submittedName>
</protein>
<keyword evidence="1" id="KW-0472">Membrane</keyword>
<evidence type="ECO:0000313" key="4">
    <source>
        <dbReference type="EMBL" id="QOY34625.1"/>
    </source>
</evidence>
<evidence type="ECO:0000256" key="1">
    <source>
        <dbReference type="SAM" id="Phobius"/>
    </source>
</evidence>
<dbReference type="Proteomes" id="UP000180175">
    <property type="component" value="Chromosome"/>
</dbReference>
<keyword evidence="1" id="KW-1133">Transmembrane helix</keyword>
<keyword evidence="1" id="KW-0812">Transmembrane</keyword>
<reference evidence="4" key="4">
    <citation type="submission" date="2020-10" db="EMBL/GenBank/DDBJ databases">
        <authorList>
            <person name="Bassil N.M."/>
            <person name="Lloyd J.R."/>
        </authorList>
    </citation>
    <scope>NUCLEOTIDE SEQUENCE</scope>
    <source>
        <strain evidence="4">NB2006</strain>
    </source>
</reference>
<accession>A0A1S2ME63</accession>
<sequence length="151" mass="17925">MREANKLSIYIVCLIISFFSCYALYKLYETSLILLEKYPEIDNVAIVGFAMVFAPVMLFIFNVVFYLFVYEKSIKKSPKQISSWRILLLNKDRWSLNLIRVLLYLLCFWIIADNFGAVPIWIVITLLINIVSYGYWTLQMVRESLLFERTY</sequence>
<keyword evidence="5" id="KW-1185">Reference proteome</keyword>
<gene>
    <name evidence="4" type="ORF">AWH56_018115</name>
    <name evidence="3" type="ORF">AWH56_04855</name>
    <name evidence="2" type="ORF">AWH56_08700</name>
</gene>
<name>A0A1S2ME63_9BACI</name>
<dbReference type="RefSeq" id="WP_071316052.1">
    <property type="nucleotide sequence ID" value="NZ_CP063356.2"/>
</dbReference>
<dbReference type="KEGG" id="aia:AWH56_018115"/>
<dbReference type="PROSITE" id="PS51257">
    <property type="entry name" value="PROKAR_LIPOPROTEIN"/>
    <property type="match status" value="1"/>
</dbReference>
<feature type="transmembrane region" description="Helical" evidence="1">
    <location>
        <begin position="94"/>
        <end position="112"/>
    </location>
</feature>
<reference evidence="4 5" key="2">
    <citation type="journal article" date="2017" name="Genome Announc.">
        <title>Draft Genome Sequences of Four Alkaliphilic Bacteria Belonging to the Anaerobacillus Genus.</title>
        <authorList>
            <person name="Bassil N.M."/>
            <person name="Lloyd J.R."/>
        </authorList>
    </citation>
    <scope>NUCLEOTIDE SEQUENCE [LARGE SCALE GENOMIC DNA]</scope>
    <source>
        <strain evidence="4 5">NB2006</strain>
    </source>
</reference>
<evidence type="ECO:0000313" key="5">
    <source>
        <dbReference type="Proteomes" id="UP000180175"/>
    </source>
</evidence>
<proteinExistence type="predicted"/>
<evidence type="ECO:0000313" key="2">
    <source>
        <dbReference type="EMBL" id="OIJ20111.1"/>
    </source>
</evidence>
<dbReference type="EMBL" id="LQXD01000033">
    <property type="protein sequence ID" value="OIJ22713.1"/>
    <property type="molecule type" value="Genomic_DNA"/>
</dbReference>
<feature type="transmembrane region" description="Helical" evidence="1">
    <location>
        <begin position="45"/>
        <end position="69"/>
    </location>
</feature>
<reference evidence="3 5" key="1">
    <citation type="submission" date="2016-10" db="EMBL/GenBank/DDBJ databases">
        <title>Draft genome sequences of four alkaliphilic bacteria belonging to the Anaerobacillus genus.</title>
        <authorList>
            <person name="Bassil N.M."/>
            <person name="Lloyd J.R."/>
        </authorList>
    </citation>
    <scope>NUCLEOTIDE SEQUENCE [LARGE SCALE GENOMIC DNA]</scope>
    <source>
        <strain evidence="3 5">NB2006</strain>
    </source>
</reference>
<reference evidence="4 5" key="3">
    <citation type="journal article" date="2019" name="Int. J. Syst. Evol. Microbiol.">
        <title>Anaerobacillus isosaccharinicus sp. nov., an alkaliphilic bacterium which degrades isosaccharinic acid.</title>
        <authorList>
            <person name="Bassil N.M."/>
            <person name="Lloyd J.R."/>
        </authorList>
    </citation>
    <scope>NUCLEOTIDE SEQUENCE [LARGE SCALE GENOMIC DNA]</scope>
    <source>
        <strain evidence="4 5">NB2006</strain>
    </source>
</reference>
<dbReference type="AlphaFoldDB" id="A0A1S2ME63"/>
<organism evidence="3 5">
    <name type="scientific">Anaerobacillus isosaccharinicus</name>
    <dbReference type="NCBI Taxonomy" id="1532552"/>
    <lineage>
        <taxon>Bacteria</taxon>
        <taxon>Bacillati</taxon>
        <taxon>Bacillota</taxon>
        <taxon>Bacilli</taxon>
        <taxon>Bacillales</taxon>
        <taxon>Bacillaceae</taxon>
        <taxon>Anaerobacillus</taxon>
    </lineage>
</organism>
<dbReference type="EMBL" id="LQXD01000074">
    <property type="protein sequence ID" value="OIJ20111.1"/>
    <property type="molecule type" value="Genomic_DNA"/>
</dbReference>
<evidence type="ECO:0000313" key="3">
    <source>
        <dbReference type="EMBL" id="OIJ22713.1"/>
    </source>
</evidence>
<dbReference type="EMBL" id="CP063356">
    <property type="protein sequence ID" value="QOY34625.1"/>
    <property type="molecule type" value="Genomic_DNA"/>
</dbReference>
<feature type="transmembrane region" description="Helical" evidence="1">
    <location>
        <begin position="118"/>
        <end position="136"/>
    </location>
</feature>
<feature type="transmembrane region" description="Helical" evidence="1">
    <location>
        <begin position="7"/>
        <end position="25"/>
    </location>
</feature>